<dbReference type="InterPro" id="IPR002173">
    <property type="entry name" value="Carboh/pur_kinase_PfkB_CS"/>
</dbReference>
<dbReference type="PRINTS" id="PR00990">
    <property type="entry name" value="RIBOKINASE"/>
</dbReference>
<dbReference type="GO" id="GO:0019303">
    <property type="term" value="P:D-ribose catabolic process"/>
    <property type="evidence" value="ECO:0007669"/>
    <property type="project" value="UniProtKB-UniRule"/>
</dbReference>
<dbReference type="InterPro" id="IPR029056">
    <property type="entry name" value="Ribokinase-like"/>
</dbReference>
<dbReference type="UniPathway" id="UPA00916">
    <property type="reaction ID" value="UER00889"/>
</dbReference>
<gene>
    <name evidence="14" type="ORF">BS50DRAFT_479230</name>
</gene>
<evidence type="ECO:0000256" key="10">
    <source>
        <dbReference type="ARBA" id="ARBA00022958"/>
    </source>
</evidence>
<organism evidence="14 15">
    <name type="scientific">Corynespora cassiicola Philippines</name>
    <dbReference type="NCBI Taxonomy" id="1448308"/>
    <lineage>
        <taxon>Eukaryota</taxon>
        <taxon>Fungi</taxon>
        <taxon>Dikarya</taxon>
        <taxon>Ascomycota</taxon>
        <taxon>Pezizomycotina</taxon>
        <taxon>Dothideomycetes</taxon>
        <taxon>Pleosporomycetidae</taxon>
        <taxon>Pleosporales</taxon>
        <taxon>Corynesporascaceae</taxon>
        <taxon>Corynespora</taxon>
    </lineage>
</organism>
<keyword evidence="7 12" id="KW-0418">Kinase</keyword>
<comment type="subcellular location">
    <subcellularLocation>
        <location evidence="12">Cytoplasm</location>
    </subcellularLocation>
    <subcellularLocation>
        <location evidence="12">Nucleus</location>
    </subcellularLocation>
</comment>
<evidence type="ECO:0000259" key="13">
    <source>
        <dbReference type="Pfam" id="PF00294"/>
    </source>
</evidence>
<evidence type="ECO:0000256" key="12">
    <source>
        <dbReference type="HAMAP-Rule" id="MF_03215"/>
    </source>
</evidence>
<dbReference type="Pfam" id="PF00294">
    <property type="entry name" value="PfkB"/>
    <property type="match status" value="1"/>
</dbReference>
<feature type="binding site" evidence="12">
    <location>
        <begin position="231"/>
        <end position="236"/>
    </location>
    <ligand>
        <name>ATP</name>
        <dbReference type="ChEBI" id="CHEBI:30616"/>
    </ligand>
</feature>
<dbReference type="CDD" id="cd01174">
    <property type="entry name" value="ribokinase"/>
    <property type="match status" value="1"/>
</dbReference>
<feature type="binding site" evidence="12">
    <location>
        <begin position="15"/>
        <end position="17"/>
    </location>
    <ligand>
        <name>substrate</name>
    </ligand>
</feature>
<feature type="binding site" evidence="12">
    <location>
        <begin position="43"/>
        <end position="47"/>
    </location>
    <ligand>
        <name>substrate</name>
    </ligand>
</feature>
<feature type="binding site" evidence="12">
    <location>
        <position position="153"/>
    </location>
    <ligand>
        <name>substrate</name>
    </ligand>
</feature>
<dbReference type="Gene3D" id="3.40.1190.20">
    <property type="match status" value="1"/>
</dbReference>
<reference evidence="14 15" key="1">
    <citation type="journal article" date="2018" name="Front. Microbiol.">
        <title>Genome-Wide Analysis of Corynespora cassiicola Leaf Fall Disease Putative Effectors.</title>
        <authorList>
            <person name="Lopez D."/>
            <person name="Ribeiro S."/>
            <person name="Label P."/>
            <person name="Fumanal B."/>
            <person name="Venisse J.S."/>
            <person name="Kohler A."/>
            <person name="de Oliveira R.R."/>
            <person name="Labutti K."/>
            <person name="Lipzen A."/>
            <person name="Lail K."/>
            <person name="Bauer D."/>
            <person name="Ohm R.A."/>
            <person name="Barry K.W."/>
            <person name="Spatafora J."/>
            <person name="Grigoriev I.V."/>
            <person name="Martin F.M."/>
            <person name="Pujade-Renaud V."/>
        </authorList>
    </citation>
    <scope>NUCLEOTIDE SEQUENCE [LARGE SCALE GENOMIC DNA]</scope>
    <source>
        <strain evidence="14 15">Philippines</strain>
    </source>
</reference>
<evidence type="ECO:0000256" key="8">
    <source>
        <dbReference type="ARBA" id="ARBA00022840"/>
    </source>
</evidence>
<dbReference type="GO" id="GO:0005737">
    <property type="term" value="C:cytoplasm"/>
    <property type="evidence" value="ECO:0007669"/>
    <property type="project" value="UniProtKB-SubCell"/>
</dbReference>
<evidence type="ECO:0000256" key="6">
    <source>
        <dbReference type="ARBA" id="ARBA00022741"/>
    </source>
</evidence>
<dbReference type="GO" id="GO:0004747">
    <property type="term" value="F:ribokinase activity"/>
    <property type="evidence" value="ECO:0007669"/>
    <property type="project" value="UniProtKB-UniRule"/>
</dbReference>
<evidence type="ECO:0000256" key="11">
    <source>
        <dbReference type="ARBA" id="ARBA00023277"/>
    </source>
</evidence>
<dbReference type="GO" id="GO:0046872">
    <property type="term" value="F:metal ion binding"/>
    <property type="evidence" value="ECO:0007669"/>
    <property type="project" value="UniProtKB-KW"/>
</dbReference>
<dbReference type="Proteomes" id="UP000240883">
    <property type="component" value="Unassembled WGS sequence"/>
</dbReference>
<dbReference type="OrthoDB" id="415590at2759"/>
<comment type="catalytic activity">
    <reaction evidence="12">
        <text>D-ribose + ATP = D-ribose 5-phosphate + ADP + H(+)</text>
        <dbReference type="Rhea" id="RHEA:13697"/>
        <dbReference type="ChEBI" id="CHEBI:15378"/>
        <dbReference type="ChEBI" id="CHEBI:30616"/>
        <dbReference type="ChEBI" id="CHEBI:47013"/>
        <dbReference type="ChEBI" id="CHEBI:78346"/>
        <dbReference type="ChEBI" id="CHEBI:456216"/>
        <dbReference type="EC" id="2.7.1.15"/>
    </reaction>
</comment>
<feature type="binding site" evidence="12">
    <location>
        <position position="307"/>
    </location>
    <ligand>
        <name>K(+)</name>
        <dbReference type="ChEBI" id="CHEBI:29103"/>
    </ligand>
</feature>
<keyword evidence="6 12" id="KW-0547">Nucleotide-binding</keyword>
<comment type="cofactor">
    <cofactor evidence="12">
        <name>Mg(2+)</name>
        <dbReference type="ChEBI" id="CHEBI:18420"/>
    </cofactor>
    <text evidence="12">Requires a divalent cation, most likely magnesium in vivo, as an electrophilic catalyst to aid phosphoryl group transfer. It is the chelate of the metal and the nucleotide that is the actual substrate.</text>
</comment>
<feature type="binding site" evidence="12">
    <location>
        <position position="197"/>
    </location>
    <ligand>
        <name>ATP</name>
        <dbReference type="ChEBI" id="CHEBI:30616"/>
    </ligand>
</feature>
<keyword evidence="12" id="KW-0539">Nucleus</keyword>
<keyword evidence="8 12" id="KW-0067">ATP-binding</keyword>
<dbReference type="AlphaFoldDB" id="A0A2T2PAU4"/>
<feature type="binding site" evidence="12">
    <location>
        <position position="316"/>
    </location>
    <ligand>
        <name>K(+)</name>
        <dbReference type="ChEBI" id="CHEBI:29103"/>
    </ligand>
</feature>
<evidence type="ECO:0000256" key="2">
    <source>
        <dbReference type="ARBA" id="ARBA00012035"/>
    </source>
</evidence>
<dbReference type="InterPro" id="IPR011877">
    <property type="entry name" value="Ribokinase"/>
</dbReference>
<dbReference type="STRING" id="1448308.A0A2T2PAU4"/>
<protein>
    <recommendedName>
        <fullName evidence="3 12">Ribokinase</fullName>
        <shortName evidence="12">RK</shortName>
        <ecNumber evidence="2 12">2.7.1.15</ecNumber>
    </recommendedName>
</protein>
<keyword evidence="11 12" id="KW-0119">Carbohydrate metabolism</keyword>
<dbReference type="InterPro" id="IPR011611">
    <property type="entry name" value="PfkB_dom"/>
</dbReference>
<comment type="similarity">
    <text evidence="12">Belongs to the carbohydrate kinase PfkB family. Ribokinase subfamily.</text>
</comment>
<feature type="binding site" evidence="12">
    <location>
        <position position="301"/>
    </location>
    <ligand>
        <name>ATP</name>
        <dbReference type="ChEBI" id="CHEBI:30616"/>
    </ligand>
</feature>
<feature type="binding site" evidence="12">
    <location>
        <position position="312"/>
    </location>
    <ligand>
        <name>K(+)</name>
        <dbReference type="ChEBI" id="CHEBI:29103"/>
    </ligand>
</feature>
<comment type="pathway">
    <text evidence="12">Carbohydrate metabolism; D-ribose degradation; D-ribose 5-phosphate from beta-D-ribopyranose: step 2/2.</text>
</comment>
<feature type="domain" description="Carbohydrate kinase PfkB" evidence="13">
    <location>
        <begin position="8"/>
        <end position="319"/>
    </location>
</feature>
<feature type="binding site" evidence="12">
    <location>
        <position position="269"/>
    </location>
    <ligand>
        <name>substrate</name>
    </ligand>
</feature>
<evidence type="ECO:0000256" key="7">
    <source>
        <dbReference type="ARBA" id="ARBA00022777"/>
    </source>
</evidence>
<comment type="similarity">
    <text evidence="1">Belongs to the carbohydrate kinase pfkB family.</text>
</comment>
<dbReference type="HAMAP" id="MF_01987">
    <property type="entry name" value="Ribokinase"/>
    <property type="match status" value="1"/>
</dbReference>
<feature type="active site" description="Proton acceptor" evidence="12">
    <location>
        <position position="269"/>
    </location>
</feature>
<dbReference type="PANTHER" id="PTHR10584">
    <property type="entry name" value="SUGAR KINASE"/>
    <property type="match status" value="1"/>
</dbReference>
<comment type="caution">
    <text evidence="12">Lacks conserved residue(s) required for the propagation of feature annotation.</text>
</comment>
<evidence type="ECO:0000256" key="1">
    <source>
        <dbReference type="ARBA" id="ARBA00005380"/>
    </source>
</evidence>
<dbReference type="GO" id="GO:0005634">
    <property type="term" value="C:nucleus"/>
    <property type="evidence" value="ECO:0007669"/>
    <property type="project" value="UniProtKB-SubCell"/>
</dbReference>
<comment type="function">
    <text evidence="12">Catalyzes the phosphorylation of ribose at O-5 in a reaction requiring ATP and magnesium. The resulting D-ribose-5-phosphate can then be used either for sythesis of nucleotides, histidine, and tryptophan, or as a component of the pentose phosphate pathway.</text>
</comment>
<dbReference type="SUPFAM" id="SSF53613">
    <property type="entry name" value="Ribokinase-like"/>
    <property type="match status" value="1"/>
</dbReference>
<dbReference type="PANTHER" id="PTHR10584:SF166">
    <property type="entry name" value="RIBOKINASE"/>
    <property type="match status" value="1"/>
</dbReference>
<keyword evidence="5 12" id="KW-0479">Metal-binding</keyword>
<feature type="binding site" evidence="12">
    <location>
        <position position="263"/>
    </location>
    <ligand>
        <name>K(+)</name>
        <dbReference type="ChEBI" id="CHEBI:29103"/>
    </ligand>
</feature>
<evidence type="ECO:0000256" key="5">
    <source>
        <dbReference type="ARBA" id="ARBA00022723"/>
    </source>
</evidence>
<dbReference type="EMBL" id="KZ678128">
    <property type="protein sequence ID" value="PSN74777.1"/>
    <property type="molecule type" value="Genomic_DNA"/>
</dbReference>
<name>A0A2T2PAU4_CORCC</name>
<proteinExistence type="inferred from homology"/>
<keyword evidence="15" id="KW-1185">Reference proteome</keyword>
<comment type="subunit">
    <text evidence="12">Homodimer.</text>
</comment>
<dbReference type="GO" id="GO:0005524">
    <property type="term" value="F:ATP binding"/>
    <property type="evidence" value="ECO:0007669"/>
    <property type="project" value="UniProtKB-UniRule"/>
</dbReference>
<keyword evidence="9 12" id="KW-0460">Magnesium</keyword>
<dbReference type="EC" id="2.7.1.15" evidence="2 12"/>
<evidence type="ECO:0000313" key="14">
    <source>
        <dbReference type="EMBL" id="PSN74777.1"/>
    </source>
</evidence>
<evidence type="ECO:0000256" key="4">
    <source>
        <dbReference type="ARBA" id="ARBA00022679"/>
    </source>
</evidence>
<dbReference type="InterPro" id="IPR002139">
    <property type="entry name" value="Ribo/fructo_kinase"/>
</dbReference>
<evidence type="ECO:0000313" key="15">
    <source>
        <dbReference type="Proteomes" id="UP000240883"/>
    </source>
</evidence>
<feature type="binding site" evidence="12">
    <location>
        <position position="265"/>
    </location>
    <ligand>
        <name>K(+)</name>
        <dbReference type="ChEBI" id="CHEBI:29103"/>
    </ligand>
</feature>
<keyword evidence="10 12" id="KW-0630">Potassium</keyword>
<keyword evidence="4 12" id="KW-0808">Transferase</keyword>
<evidence type="ECO:0000256" key="9">
    <source>
        <dbReference type="ARBA" id="ARBA00022842"/>
    </source>
</evidence>
<evidence type="ECO:0000256" key="3">
    <source>
        <dbReference type="ARBA" id="ARBA00016943"/>
    </source>
</evidence>
<feature type="binding site" evidence="12">
    <location>
        <begin position="268"/>
        <end position="269"/>
    </location>
    <ligand>
        <name>ATP</name>
        <dbReference type="ChEBI" id="CHEBI:30616"/>
    </ligand>
</feature>
<feature type="binding site" evidence="12">
    <location>
        <position position="310"/>
    </location>
    <ligand>
        <name>K(+)</name>
        <dbReference type="ChEBI" id="CHEBI:29103"/>
    </ligand>
</feature>
<sequence length="326" mass="34493">MPSKPAVISVIGSLNVDLVTRTPRVPVAGETLTTESFDIGFGGKGANQAVACARLSRTQKQASSSEASDVEVRMVGAVGDDEFHSGFLKSLQKDGLNTDKIQILKGKKTGVAVIVVETGSGENRIMFCPGANYDVQAEDLVDADASVALFQLELPMNVVLHNMKTAREKGVETIINPAPAIPLPEEAYNGLGHLIVNETEAAILSGIENPSSWDKVAAVFIARGVKNVIITLGGDGVYYQTDKRQSQSQPGHIVPARKVKVVDTTAAGDTFVGAYTVAVARWRQISQGADFDLDAAINHANRAASLTVQKAGAQSSIPWVDEVPES</sequence>
<keyword evidence="12" id="KW-0963">Cytoplasm</keyword>
<comment type="activity regulation">
    <text evidence="12">Activated by a monovalent cation that binds near, but not in, the active site. The most likely occupant of the site in vivo is potassium. Ion binding induces a conformational change that may alter substrate affinity.</text>
</comment>
<accession>A0A2T2PAU4</accession>
<dbReference type="PROSITE" id="PS00584">
    <property type="entry name" value="PFKB_KINASES_2"/>
    <property type="match status" value="1"/>
</dbReference>